<comment type="caution">
    <text evidence="2">The sequence shown here is derived from an EMBL/GenBank/DDBJ whole genome shotgun (WGS) entry which is preliminary data.</text>
</comment>
<name>A0ABP5UT98_9ACTN</name>
<proteinExistence type="predicted"/>
<feature type="compositionally biased region" description="Low complexity" evidence="1">
    <location>
        <begin position="47"/>
        <end position="71"/>
    </location>
</feature>
<feature type="region of interest" description="Disordered" evidence="1">
    <location>
        <begin position="110"/>
        <end position="144"/>
    </location>
</feature>
<dbReference type="EMBL" id="BAAASE010000001">
    <property type="protein sequence ID" value="GAA2387429.1"/>
    <property type="molecule type" value="Genomic_DNA"/>
</dbReference>
<dbReference type="RefSeq" id="WP_346137785.1">
    <property type="nucleotide sequence ID" value="NZ_BAAASE010000001.1"/>
</dbReference>
<keyword evidence="3" id="KW-1185">Reference proteome</keyword>
<dbReference type="Proteomes" id="UP001499986">
    <property type="component" value="Unassembled WGS sequence"/>
</dbReference>
<feature type="region of interest" description="Disordered" evidence="1">
    <location>
        <begin position="1"/>
        <end position="93"/>
    </location>
</feature>
<organism evidence="2 3">
    <name type="scientific">Streptomyces coeruleofuscus</name>
    <dbReference type="NCBI Taxonomy" id="66879"/>
    <lineage>
        <taxon>Bacteria</taxon>
        <taxon>Bacillati</taxon>
        <taxon>Actinomycetota</taxon>
        <taxon>Actinomycetes</taxon>
        <taxon>Kitasatosporales</taxon>
        <taxon>Streptomycetaceae</taxon>
        <taxon>Streptomyces</taxon>
    </lineage>
</organism>
<feature type="compositionally biased region" description="Basic and acidic residues" evidence="1">
    <location>
        <begin position="117"/>
        <end position="129"/>
    </location>
</feature>
<accession>A0ABP5UT98</accession>
<feature type="compositionally biased region" description="Basic and acidic residues" evidence="1">
    <location>
        <begin position="82"/>
        <end position="93"/>
    </location>
</feature>
<evidence type="ECO:0000313" key="2">
    <source>
        <dbReference type="EMBL" id="GAA2387429.1"/>
    </source>
</evidence>
<evidence type="ECO:0000313" key="3">
    <source>
        <dbReference type="Proteomes" id="UP001499986"/>
    </source>
</evidence>
<reference evidence="3" key="1">
    <citation type="journal article" date="2019" name="Int. J. Syst. Evol. Microbiol.">
        <title>The Global Catalogue of Microorganisms (GCM) 10K type strain sequencing project: providing services to taxonomists for standard genome sequencing and annotation.</title>
        <authorList>
            <consortium name="The Broad Institute Genomics Platform"/>
            <consortium name="The Broad Institute Genome Sequencing Center for Infectious Disease"/>
            <person name="Wu L."/>
            <person name="Ma J."/>
        </authorList>
    </citation>
    <scope>NUCLEOTIDE SEQUENCE [LARGE SCALE GENOMIC DNA]</scope>
    <source>
        <strain evidence="3">JCM 4358</strain>
    </source>
</reference>
<protein>
    <submittedName>
        <fullName evidence="2">Uncharacterized protein</fullName>
    </submittedName>
</protein>
<sequence>MDEPSSGVVRLRRPTVGSTPEDGLRTPPHTHAPASGRPQRRRATPRSTGPFPAGAPSSSPAERPPGADVPSPAAPPPSLTEVEAHGVDRIPDAERTATPLDLFRLAFGGANTFFTGPDRRGAGADDYRPGAEGALSGPSAKLPA</sequence>
<evidence type="ECO:0000256" key="1">
    <source>
        <dbReference type="SAM" id="MobiDB-lite"/>
    </source>
</evidence>
<gene>
    <name evidence="2" type="ORF">GCM10010255_13810</name>
</gene>